<feature type="domain" description="Helix-turn-helix" evidence="1">
    <location>
        <begin position="50"/>
        <end position="99"/>
    </location>
</feature>
<dbReference type="Proteomes" id="UP000183253">
    <property type="component" value="Unassembled WGS sequence"/>
</dbReference>
<dbReference type="STRING" id="1033731.SAMN05444145_11414"/>
<dbReference type="PANTHER" id="PTHR34585">
    <property type="match status" value="1"/>
</dbReference>
<keyword evidence="3" id="KW-1185">Reference proteome</keyword>
<dbReference type="AlphaFoldDB" id="A0A1H4FY96"/>
<dbReference type="Pfam" id="PF12728">
    <property type="entry name" value="HTH_17"/>
    <property type="match status" value="1"/>
</dbReference>
<reference evidence="2 3" key="1">
    <citation type="submission" date="2016-10" db="EMBL/GenBank/DDBJ databases">
        <authorList>
            <person name="de Groot N.N."/>
        </authorList>
    </citation>
    <scope>NUCLEOTIDE SEQUENCE [LARGE SCALE GENOMIC DNA]</scope>
    <source>
        <strain evidence="2 3">DSM 25383</strain>
    </source>
</reference>
<name>A0A1H4FY96_9BACT</name>
<dbReference type="InterPro" id="IPR009061">
    <property type="entry name" value="DNA-bd_dom_put_sf"/>
</dbReference>
<gene>
    <name evidence="2" type="ORF">SAMN05444145_11414</name>
</gene>
<evidence type="ECO:0000313" key="3">
    <source>
        <dbReference type="Proteomes" id="UP000183253"/>
    </source>
</evidence>
<dbReference type="OrthoDB" id="769412at2"/>
<dbReference type="InterPro" id="IPR041657">
    <property type="entry name" value="HTH_17"/>
</dbReference>
<proteinExistence type="predicted"/>
<dbReference type="PANTHER" id="PTHR34585:SF22">
    <property type="entry name" value="HELIX-TURN-HELIX DOMAIN-CONTAINING PROTEIN"/>
    <property type="match status" value="1"/>
</dbReference>
<organism evidence="2 3">
    <name type="scientific">Alistipes timonensis JC136</name>
    <dbReference type="NCBI Taxonomy" id="1033731"/>
    <lineage>
        <taxon>Bacteria</taxon>
        <taxon>Pseudomonadati</taxon>
        <taxon>Bacteroidota</taxon>
        <taxon>Bacteroidia</taxon>
        <taxon>Bacteroidales</taxon>
        <taxon>Rikenellaceae</taxon>
        <taxon>Alistipes</taxon>
    </lineage>
</organism>
<dbReference type="SUPFAM" id="SSF46955">
    <property type="entry name" value="Putative DNA-binding domain"/>
    <property type="match status" value="1"/>
</dbReference>
<dbReference type="EMBL" id="FNRI01000014">
    <property type="protein sequence ID" value="SEB02326.1"/>
    <property type="molecule type" value="Genomic_DNA"/>
</dbReference>
<sequence>MAEDKILCDNSVITRDTPEYKELIATMRNTVQVADKLVKEVRPCLLNERYFTTEQVMDLFHISRRALQNYRDKGIIPFFSIGGSIVYPESKIKEMLEQNYYKPAIPKP</sequence>
<protein>
    <submittedName>
        <fullName evidence="2">Helix-turn-helix domain-containing protein</fullName>
    </submittedName>
</protein>
<accession>A0A1H4FY96</accession>
<evidence type="ECO:0000313" key="2">
    <source>
        <dbReference type="EMBL" id="SEB02326.1"/>
    </source>
</evidence>
<dbReference type="RefSeq" id="WP_010261152.1">
    <property type="nucleotide sequence ID" value="NZ_CAEG01000009.1"/>
</dbReference>
<evidence type="ECO:0000259" key="1">
    <source>
        <dbReference type="Pfam" id="PF12728"/>
    </source>
</evidence>